<name>A0A8C5P3A1_JACJA</name>
<dbReference type="GO" id="GO:0005576">
    <property type="term" value="C:extracellular region"/>
    <property type="evidence" value="ECO:0007669"/>
    <property type="project" value="InterPro"/>
</dbReference>
<dbReference type="GO" id="GO:0030414">
    <property type="term" value="F:peptidase inhibitor activity"/>
    <property type="evidence" value="ECO:0007669"/>
    <property type="project" value="InterPro"/>
</dbReference>
<dbReference type="OMA" id="GSPKQHF"/>
<dbReference type="Proteomes" id="UP000694385">
    <property type="component" value="Unassembled WGS sequence"/>
</dbReference>
<evidence type="ECO:0000259" key="2">
    <source>
        <dbReference type="Pfam" id="PF00095"/>
    </source>
</evidence>
<accession>A0A8C5P3A1</accession>
<dbReference type="SUPFAM" id="SSF57256">
    <property type="entry name" value="Elafin-like"/>
    <property type="match status" value="1"/>
</dbReference>
<reference evidence="3" key="1">
    <citation type="submission" date="2025-08" db="UniProtKB">
        <authorList>
            <consortium name="Ensembl"/>
        </authorList>
    </citation>
    <scope>IDENTIFICATION</scope>
</reference>
<dbReference type="Ensembl" id="ENSJJAT00000025503.1">
    <property type="protein sequence ID" value="ENSJJAP00000018970.1"/>
    <property type="gene ID" value="ENSJJAG00000020079.1"/>
</dbReference>
<dbReference type="GeneTree" id="ENSGT00390000012268"/>
<evidence type="ECO:0000256" key="1">
    <source>
        <dbReference type="SAM" id="SignalP"/>
    </source>
</evidence>
<evidence type="ECO:0000313" key="3">
    <source>
        <dbReference type="Ensembl" id="ENSJJAP00000018970.1"/>
    </source>
</evidence>
<dbReference type="Pfam" id="PF00095">
    <property type="entry name" value="WAP"/>
    <property type="match status" value="1"/>
</dbReference>
<reference evidence="3" key="2">
    <citation type="submission" date="2025-09" db="UniProtKB">
        <authorList>
            <consortium name="Ensembl"/>
        </authorList>
    </citation>
    <scope>IDENTIFICATION</scope>
</reference>
<keyword evidence="1" id="KW-0732">Signal</keyword>
<feature type="signal peptide" evidence="1">
    <location>
        <begin position="1"/>
        <end position="25"/>
    </location>
</feature>
<dbReference type="AlphaFoldDB" id="A0A8C5P3A1"/>
<evidence type="ECO:0000313" key="4">
    <source>
        <dbReference type="Proteomes" id="UP000694385"/>
    </source>
</evidence>
<feature type="chain" id="PRO_5034821541" evidence="1">
    <location>
        <begin position="26"/>
        <end position="75"/>
    </location>
</feature>
<proteinExistence type="predicted"/>
<sequence>MTPLLPFQLLLVVGLLSPLIPGSHKEFFLKYILEPPPCKLAPVNCNQFCTLQEDCPKELQCCSAYCGIVCTLNKF</sequence>
<dbReference type="InterPro" id="IPR008197">
    <property type="entry name" value="WAP_dom"/>
</dbReference>
<feature type="domain" description="WAP" evidence="2">
    <location>
        <begin position="41"/>
        <end position="71"/>
    </location>
</feature>
<dbReference type="InterPro" id="IPR036645">
    <property type="entry name" value="Elafin-like_sf"/>
</dbReference>
<protein>
    <submittedName>
        <fullName evidence="3">WAP four-disulfide core domain 13</fullName>
    </submittedName>
</protein>
<organism evidence="3 4">
    <name type="scientific">Jaculus jaculus</name>
    <name type="common">Lesser Egyptian jerboa</name>
    <dbReference type="NCBI Taxonomy" id="51337"/>
    <lineage>
        <taxon>Eukaryota</taxon>
        <taxon>Metazoa</taxon>
        <taxon>Chordata</taxon>
        <taxon>Craniata</taxon>
        <taxon>Vertebrata</taxon>
        <taxon>Euteleostomi</taxon>
        <taxon>Mammalia</taxon>
        <taxon>Eutheria</taxon>
        <taxon>Euarchontoglires</taxon>
        <taxon>Glires</taxon>
        <taxon>Rodentia</taxon>
        <taxon>Myomorpha</taxon>
        <taxon>Dipodoidea</taxon>
        <taxon>Dipodidae</taxon>
        <taxon>Dipodinae</taxon>
        <taxon>Jaculus</taxon>
    </lineage>
</organism>
<keyword evidence="4" id="KW-1185">Reference proteome</keyword>